<gene>
    <name evidence="3" type="primary">CSON008960</name>
</gene>
<name>A0A336LDV7_CULSO</name>
<evidence type="ECO:0000256" key="2">
    <source>
        <dbReference type="SAM" id="SignalP"/>
    </source>
</evidence>
<protein>
    <submittedName>
        <fullName evidence="3">CSON008960 protein</fullName>
    </submittedName>
</protein>
<dbReference type="Pfam" id="PF00379">
    <property type="entry name" value="Chitin_bind_4"/>
    <property type="match status" value="1"/>
</dbReference>
<dbReference type="EMBL" id="UFQS01003460">
    <property type="protein sequence ID" value="SSX15659.1"/>
    <property type="molecule type" value="Genomic_DNA"/>
</dbReference>
<dbReference type="EMBL" id="UFQT01003460">
    <property type="protein sequence ID" value="SSX35019.1"/>
    <property type="molecule type" value="Genomic_DNA"/>
</dbReference>
<feature type="region of interest" description="Disordered" evidence="1">
    <location>
        <begin position="321"/>
        <end position="354"/>
    </location>
</feature>
<proteinExistence type="predicted"/>
<feature type="region of interest" description="Disordered" evidence="1">
    <location>
        <begin position="184"/>
        <end position="203"/>
    </location>
</feature>
<evidence type="ECO:0000256" key="1">
    <source>
        <dbReference type="SAM" id="MobiDB-lite"/>
    </source>
</evidence>
<dbReference type="VEuPathDB" id="VectorBase:CSON008960"/>
<organism evidence="3">
    <name type="scientific">Culicoides sonorensis</name>
    <name type="common">Biting midge</name>
    <dbReference type="NCBI Taxonomy" id="179676"/>
    <lineage>
        <taxon>Eukaryota</taxon>
        <taxon>Metazoa</taxon>
        <taxon>Ecdysozoa</taxon>
        <taxon>Arthropoda</taxon>
        <taxon>Hexapoda</taxon>
        <taxon>Insecta</taxon>
        <taxon>Pterygota</taxon>
        <taxon>Neoptera</taxon>
        <taxon>Endopterygota</taxon>
        <taxon>Diptera</taxon>
        <taxon>Nematocera</taxon>
        <taxon>Chironomoidea</taxon>
        <taxon>Ceratopogonidae</taxon>
        <taxon>Ceratopogoninae</taxon>
        <taxon>Culicoides</taxon>
        <taxon>Monoculicoides</taxon>
    </lineage>
</organism>
<dbReference type="InterPro" id="IPR000618">
    <property type="entry name" value="Insect_cuticle"/>
</dbReference>
<feature type="region of interest" description="Disordered" evidence="1">
    <location>
        <begin position="1172"/>
        <end position="1200"/>
    </location>
</feature>
<reference evidence="3" key="1">
    <citation type="submission" date="2018-04" db="EMBL/GenBank/DDBJ databases">
        <authorList>
            <person name="Go L.Y."/>
            <person name="Mitchell J.A."/>
        </authorList>
    </citation>
    <scope>NUCLEOTIDE SEQUENCE</scope>
    <source>
        <tissue evidence="3">Whole organism</tissue>
    </source>
</reference>
<evidence type="ECO:0000313" key="4">
    <source>
        <dbReference type="EMBL" id="SSX35019.1"/>
    </source>
</evidence>
<dbReference type="OMA" id="CYIAFIS"/>
<keyword evidence="2" id="KW-0732">Signal</keyword>
<sequence length="1200" mass="138077">MVRKKVTLIICCYIAFISVVSAVKPPGYVEPPKVEDKNPAKYAYNYAVTGEDKGTQGHEEVRNGINTTGNYFVKTGDAQSDVSYFSDDWGFHPVSRYETKSANSHVTSHFALGKEAVDALNENKDGRFSIPQENTKSGPIQSGPLQSSLPVLPTKLPVYNVPQPQNPQFIQFTPAPQQIQFVTPSKPQESELNRPLNPRPSQPPQSLVYNIFQQQQQPQEQIQFVPVQQFKEQERPFPSNGHQPNPTNFVFLKPDIEYAPQNQPKNQFVSVNINHGPNQQRQQQQIPILKNEQPQQQIFTFVSSTPKYVTNEDVLDINAAIQPQPQQQRQPKRPNPNEHEKSPGPNQSPQEPRDKQLNSIAFQHPIVVEDIEYKPQEQVVSTTQASREYLPPLPDKKVNIDLIKIDHNQGQFLKETTASLDIAHQSLEGNQDQHFTDSTSAPQKEAPSRYFLKQFKNRPKIVLTTTVKYPKSETLVITQRPISNKFLAPVQAGLKLANDDCNDEEEHKKHTVTKTVVEVQKSVNVIVDDRKPQYGYVTRNRCSNGNGKGCDTKVIIQPHIIKEQVPVHIETQKIIEKPVPYPVNHIIEKQVPVYKETVKEVKVPVYVPQPYPVKEVQQVNVPVEKTIIKEVPKIQQVIKEVPVDRPVYVDRHVVHEKFIDRPVIQEKTVVKEVPVVKEVEKIVHVDRPVIQEKIVEKPYPVDRPVYIDRPVEKTVYKDKIIDRPYPVVQEKVVHVDRPVEKIVHVDRPYPVEKIVEKQVPVEKVVHVDRPYPVLQEKIVHVDRPVEKIVHVDRPYPVEKVVEKEVPVEKIVHVDRPYPVVQEKIVHVDRPYPVEKIVEKEVPVEKIVHVDRPYPVVQEKIVEKIVHVDRPVEKIVHVDRPVEKIVHVDRPYPVEKIVEKEVPVEKIVHVDRPVEKIVHVDRPYPVVQEKIIHVDRPYPVEKIVEKEVPVEKIVHVDRPYPVEKIVEKEVPVEKIVHVDRPYPVQVEVKVPVYIPQPYPQPYPVHVEKKVPYPVHQKAVYPVYHEKHTHLKTIQKPIIKTNPFAQHHKIKHVYIDYPMPPQHSHYAYPLINHHSTPVKIEKHISVEKPKFTGYHYEKPSVQLNVDNLFAEKPKAVYADKFYHSQPCIHSTHQVKDDYIGPTPFTSDYWATGTRDGITVKRHIENGRSLRIESGGFLPPLEPSTPIDANGVPLQNEGTHSKK</sequence>
<dbReference type="AlphaFoldDB" id="A0A336LDV7"/>
<reference evidence="4" key="2">
    <citation type="submission" date="2018-07" db="EMBL/GenBank/DDBJ databases">
        <authorList>
            <person name="Quirk P.G."/>
            <person name="Krulwich T.A."/>
        </authorList>
    </citation>
    <scope>NUCLEOTIDE SEQUENCE</scope>
</reference>
<feature type="chain" id="PRO_5036328605" evidence="2">
    <location>
        <begin position="23"/>
        <end position="1200"/>
    </location>
</feature>
<accession>A0A336LDV7</accession>
<feature type="signal peptide" evidence="2">
    <location>
        <begin position="1"/>
        <end position="22"/>
    </location>
</feature>
<evidence type="ECO:0000313" key="3">
    <source>
        <dbReference type="EMBL" id="SSX15659.1"/>
    </source>
</evidence>